<dbReference type="InterPro" id="IPR000711">
    <property type="entry name" value="ATPase_OSCP/dsu"/>
</dbReference>
<dbReference type="RefSeq" id="WP_013609143.1">
    <property type="nucleotide sequence ID" value="NC_015155.1"/>
</dbReference>
<comment type="function">
    <text evidence="8">This protein is part of the stalk that links CF(0) to CF(1). It either transmits conformational changes from CF(0) to CF(1) or is implicated in proton conduction.</text>
</comment>
<evidence type="ECO:0000313" key="9">
    <source>
        <dbReference type="EMBL" id="ADX98044.1"/>
    </source>
</evidence>
<gene>
    <name evidence="8 9" type="primary">atpH</name>
    <name evidence="9" type="ordered locus">MSU_0510</name>
</gene>
<dbReference type="GO" id="GO:0005886">
    <property type="term" value="C:plasma membrane"/>
    <property type="evidence" value="ECO:0007669"/>
    <property type="project" value="UniProtKB-SubCell"/>
</dbReference>
<dbReference type="GO" id="GO:0016787">
    <property type="term" value="F:hydrolase activity"/>
    <property type="evidence" value="ECO:0007669"/>
    <property type="project" value="UniProtKB-KW"/>
</dbReference>
<dbReference type="EMBL" id="CP002525">
    <property type="protein sequence ID" value="ADX98044.1"/>
    <property type="molecule type" value="Genomic_DNA"/>
</dbReference>
<dbReference type="Proteomes" id="UP000007484">
    <property type="component" value="Chromosome"/>
</dbReference>
<keyword evidence="4 8" id="KW-0406">Ion transport</keyword>
<dbReference type="HOGENOM" id="CLU_1439642_0_0_14"/>
<keyword evidence="9" id="KW-0378">Hydrolase</keyword>
<dbReference type="Pfam" id="PF00213">
    <property type="entry name" value="OSCP"/>
    <property type="match status" value="1"/>
</dbReference>
<keyword evidence="5 8" id="KW-0472">Membrane</keyword>
<name>F0QRC4_MYCSL</name>
<evidence type="ECO:0000256" key="8">
    <source>
        <dbReference type="HAMAP-Rule" id="MF_01416"/>
    </source>
</evidence>
<keyword evidence="3 8" id="KW-0375">Hydrogen ion transport</keyword>
<dbReference type="PROSITE" id="PS00389">
    <property type="entry name" value="ATPASE_DELTA"/>
    <property type="match status" value="1"/>
</dbReference>
<sequence>MSSSNNSSSAVREREKIFRFVKALVACYSTKKDFSLLLDETKSLLEFFKKFPEFEIFLTSPNIQTEKRKKFLFELIRLFSFQQRYLPSTIDLIFRHELIKHIVLFLEQLIESVERELEQVHVKITSSKQLSDAQLKKLIEGLEIKFGKSIRVETSIDTSLIAGIRMEYEDSILDCSLARKMDTIKKELYERLSAK</sequence>
<dbReference type="AlphaFoldDB" id="F0QRC4"/>
<comment type="function">
    <text evidence="8">F(1)F(0) ATP synthase produces ATP from ADP in the presence of a proton or sodium gradient. F-type ATPases consist of two structural domains, F(1) containing the extramembraneous catalytic core and F(0) containing the membrane proton channel, linked together by a central stalk and a peripheral stalk. During catalysis, ATP synthesis in the catalytic domain of F(1) is coupled via a rotary mechanism of the central stalk subunits to proton translocation.</text>
</comment>
<dbReference type="PANTHER" id="PTHR11910">
    <property type="entry name" value="ATP SYNTHASE DELTA CHAIN"/>
    <property type="match status" value="1"/>
</dbReference>
<keyword evidence="8" id="KW-1003">Cell membrane</keyword>
<evidence type="ECO:0000256" key="4">
    <source>
        <dbReference type="ARBA" id="ARBA00023065"/>
    </source>
</evidence>
<evidence type="ECO:0000256" key="1">
    <source>
        <dbReference type="ARBA" id="ARBA00004370"/>
    </source>
</evidence>
<reference evidence="9 10" key="1">
    <citation type="journal article" date="2011" name="J. Bacteriol.">
        <title>Complete genome sequences of two hemotropic Mycoplasmas, Mycoplasma haemofelis strain Ohio2 and Mycoplasma suis strain Illinois.</title>
        <authorList>
            <person name="Messick J.B."/>
            <person name="Santos A.P."/>
            <person name="Guimaraes A.M."/>
        </authorList>
    </citation>
    <scope>NUCLEOTIDE SEQUENCE [LARGE SCALE GENOMIC DNA]</scope>
    <source>
        <strain evidence="9 10">Illinois</strain>
    </source>
</reference>
<organism evidence="9 10">
    <name type="scientific">Mycoplasma suis (strain Illinois)</name>
    <dbReference type="NCBI Taxonomy" id="768700"/>
    <lineage>
        <taxon>Bacteria</taxon>
        <taxon>Bacillati</taxon>
        <taxon>Mycoplasmatota</taxon>
        <taxon>Mollicutes</taxon>
        <taxon>Mycoplasmataceae</taxon>
        <taxon>Mycoplasma</taxon>
    </lineage>
</organism>
<comment type="subunit">
    <text evidence="8">F-type ATPases have 2 components, F(1) - the catalytic core - and F(0) - the membrane proton channel. F(1) has five subunits: alpha(3), beta(3), gamma(1), delta(1), epsilon(1). F(0) has three main subunits: a(1), b(2) and c(10-14). The alpha and beta chains form an alternating ring which encloses part of the gamma chain. F(1) is attached to F(0) by a central stalk formed by the gamma and epsilon chains, while a peripheral stalk is formed by the delta and b chains.</text>
</comment>
<evidence type="ECO:0000256" key="3">
    <source>
        <dbReference type="ARBA" id="ARBA00022781"/>
    </source>
</evidence>
<evidence type="ECO:0000256" key="2">
    <source>
        <dbReference type="ARBA" id="ARBA00022448"/>
    </source>
</evidence>
<evidence type="ECO:0000256" key="6">
    <source>
        <dbReference type="ARBA" id="ARBA00023196"/>
    </source>
</evidence>
<dbReference type="KEGG" id="mss:MSU_0510"/>
<evidence type="ECO:0000256" key="7">
    <source>
        <dbReference type="ARBA" id="ARBA00023310"/>
    </source>
</evidence>
<evidence type="ECO:0000256" key="5">
    <source>
        <dbReference type="ARBA" id="ARBA00023136"/>
    </source>
</evidence>
<dbReference type="STRING" id="768700.MSU_0510"/>
<accession>F0QRC4</accession>
<dbReference type="PRINTS" id="PR00125">
    <property type="entry name" value="ATPASEDELTA"/>
</dbReference>
<dbReference type="HAMAP" id="MF_01416">
    <property type="entry name" value="ATP_synth_delta_bact"/>
    <property type="match status" value="1"/>
</dbReference>
<keyword evidence="7 8" id="KW-0066">ATP synthesis</keyword>
<evidence type="ECO:0000313" key="10">
    <source>
        <dbReference type="Proteomes" id="UP000007484"/>
    </source>
</evidence>
<dbReference type="GO" id="GO:0046933">
    <property type="term" value="F:proton-transporting ATP synthase activity, rotational mechanism"/>
    <property type="evidence" value="ECO:0007669"/>
    <property type="project" value="UniProtKB-UniRule"/>
</dbReference>
<protein>
    <recommendedName>
        <fullName evidence="8">ATP synthase subunit delta</fullName>
    </recommendedName>
    <alternativeName>
        <fullName evidence="8">ATP synthase F(1) sector subunit delta</fullName>
    </alternativeName>
    <alternativeName>
        <fullName evidence="8">F-type ATPase subunit delta</fullName>
        <shortName evidence="8">F-ATPase subunit delta</shortName>
    </alternativeName>
</protein>
<keyword evidence="6 8" id="KW-0139">CF(1)</keyword>
<keyword evidence="2 8" id="KW-0813">Transport</keyword>
<proteinExistence type="inferred from homology"/>
<dbReference type="GO" id="GO:0045259">
    <property type="term" value="C:proton-transporting ATP synthase complex"/>
    <property type="evidence" value="ECO:0007669"/>
    <property type="project" value="UniProtKB-KW"/>
</dbReference>
<comment type="subcellular location">
    <subcellularLocation>
        <location evidence="8">Cell membrane</location>
        <topology evidence="8">Peripheral membrane protein</topology>
    </subcellularLocation>
    <subcellularLocation>
        <location evidence="1">Membrane</location>
    </subcellularLocation>
</comment>
<keyword evidence="10" id="KW-1185">Reference proteome</keyword>
<comment type="similarity">
    <text evidence="8">Belongs to the ATPase delta chain family.</text>
</comment>
<dbReference type="InterPro" id="IPR020781">
    <property type="entry name" value="ATPase_OSCP/d_CS"/>
</dbReference>
<dbReference type="NCBIfam" id="TIGR01145">
    <property type="entry name" value="ATP_synt_delta"/>
    <property type="match status" value="1"/>
</dbReference>